<reference evidence="2 3" key="1">
    <citation type="journal article" date="2013" name="BMC Genomics">
        <title>Reconstruction of the lipid metabolism for the microalga Monoraphidium neglectum from its genome sequence reveals characteristics suitable for biofuel production.</title>
        <authorList>
            <person name="Bogen C."/>
            <person name="Al-Dilaimi A."/>
            <person name="Albersmeier A."/>
            <person name="Wichmann J."/>
            <person name="Grundmann M."/>
            <person name="Rupp O."/>
            <person name="Lauersen K.J."/>
            <person name="Blifernez-Klassen O."/>
            <person name="Kalinowski J."/>
            <person name="Goesmann A."/>
            <person name="Mussgnug J.H."/>
            <person name="Kruse O."/>
        </authorList>
    </citation>
    <scope>NUCLEOTIDE SEQUENCE [LARGE SCALE GENOMIC DNA]</scope>
    <source>
        <strain evidence="2 3">SAG 48.87</strain>
    </source>
</reference>
<feature type="compositionally biased region" description="Acidic residues" evidence="1">
    <location>
        <begin position="10"/>
        <end position="22"/>
    </location>
</feature>
<dbReference type="GeneID" id="25728572"/>
<feature type="region of interest" description="Disordered" evidence="1">
    <location>
        <begin position="186"/>
        <end position="222"/>
    </location>
</feature>
<dbReference type="STRING" id="145388.A0A0D2JA64"/>
<dbReference type="SUPFAM" id="SSF74650">
    <property type="entry name" value="Galactose mutarotase-like"/>
    <property type="match status" value="1"/>
</dbReference>
<evidence type="ECO:0000313" key="3">
    <source>
        <dbReference type="Proteomes" id="UP000054498"/>
    </source>
</evidence>
<protein>
    <submittedName>
        <fullName evidence="2">Uncharacterized protein</fullName>
    </submittedName>
</protein>
<feature type="region of interest" description="Disordered" evidence="1">
    <location>
        <begin position="400"/>
        <end position="438"/>
    </location>
</feature>
<feature type="region of interest" description="Disordered" evidence="1">
    <location>
        <begin position="1"/>
        <end position="101"/>
    </location>
</feature>
<dbReference type="OrthoDB" id="1659429at2759"/>
<feature type="compositionally biased region" description="Low complexity" evidence="1">
    <location>
        <begin position="51"/>
        <end position="68"/>
    </location>
</feature>
<dbReference type="InterPro" id="IPR011013">
    <property type="entry name" value="Gal_mutarotase_sf_dom"/>
</dbReference>
<sequence length="438" mass="47455">MNVGTPISELGEDTELLVDEEGTSLVGDPFEDLPEDEDEEGEDGGGGASGDGEAAAGGAAAAAAVGEPGPTGPRRRGRPKKSDVTGGGGGGGTVAAATGEEETDEQLLAKYGINADDYDFDFGMVGDVAPFIKLRLVDSEETRAVWPHPFEITAKISLMQTDDFPDPKGDLPRGFFEWDEYYGAPGADGREDYEDGGGVEGDPTQQPQPFRGDMPDLDADESPPMQVKYEFEVTHTGAEADAPLRFQLATTPHFTTQDQSSTNHAPFVRALGLGGKNTFDYSQDPRQPLLRHVETDFIRFGLNRIETVVINSADAEVRFCPGDRTHYELLQREGFRDAVAYHSGPLAAGELGFWNYYACLGAGRIALPKTLQPGESWRAEYVIRRHLRYWDPPMWDRHSAQPLPPWMPPNEGDDGEDEEVREEDGGTGAGLDAGGGWE</sequence>
<dbReference type="PANTHER" id="PTHR11122:SF13">
    <property type="entry name" value="GLUCOSE-6-PHOSPHATE 1-EPIMERASE"/>
    <property type="match status" value="1"/>
</dbReference>
<dbReference type="PANTHER" id="PTHR11122">
    <property type="entry name" value="APOSPORY-ASSOCIATED PROTEIN C-RELATED"/>
    <property type="match status" value="1"/>
</dbReference>
<gene>
    <name evidence="2" type="ORF">MNEG_11321</name>
</gene>
<accession>A0A0D2JA64</accession>
<dbReference type="Proteomes" id="UP000054498">
    <property type="component" value="Unassembled WGS sequence"/>
</dbReference>
<keyword evidence="3" id="KW-1185">Reference proteome</keyword>
<feature type="compositionally biased region" description="Gly residues" evidence="1">
    <location>
        <begin position="426"/>
        <end position="438"/>
    </location>
</feature>
<dbReference type="GO" id="GO:0030246">
    <property type="term" value="F:carbohydrate binding"/>
    <property type="evidence" value="ECO:0007669"/>
    <property type="project" value="InterPro"/>
</dbReference>
<feature type="compositionally biased region" description="Acidic residues" evidence="1">
    <location>
        <begin position="29"/>
        <end position="43"/>
    </location>
</feature>
<dbReference type="EMBL" id="KK102908">
    <property type="protein sequence ID" value="KIY96642.1"/>
    <property type="molecule type" value="Genomic_DNA"/>
</dbReference>
<organism evidence="2 3">
    <name type="scientific">Monoraphidium neglectum</name>
    <dbReference type="NCBI Taxonomy" id="145388"/>
    <lineage>
        <taxon>Eukaryota</taxon>
        <taxon>Viridiplantae</taxon>
        <taxon>Chlorophyta</taxon>
        <taxon>core chlorophytes</taxon>
        <taxon>Chlorophyceae</taxon>
        <taxon>CS clade</taxon>
        <taxon>Sphaeropleales</taxon>
        <taxon>Selenastraceae</taxon>
        <taxon>Monoraphidium</taxon>
    </lineage>
</organism>
<dbReference type="GO" id="GO:0047938">
    <property type="term" value="F:glucose-6-phosphate 1-epimerase activity"/>
    <property type="evidence" value="ECO:0007669"/>
    <property type="project" value="TreeGrafter"/>
</dbReference>
<name>A0A0D2JA64_9CHLO</name>
<proteinExistence type="predicted"/>
<evidence type="ECO:0000313" key="2">
    <source>
        <dbReference type="EMBL" id="KIY96642.1"/>
    </source>
</evidence>
<evidence type="ECO:0000256" key="1">
    <source>
        <dbReference type="SAM" id="MobiDB-lite"/>
    </source>
</evidence>
<dbReference type="AlphaFoldDB" id="A0A0D2JA64"/>
<dbReference type="Gene3D" id="2.70.98.10">
    <property type="match status" value="1"/>
</dbReference>
<feature type="compositionally biased region" description="Acidic residues" evidence="1">
    <location>
        <begin position="411"/>
        <end position="422"/>
    </location>
</feature>
<dbReference type="GO" id="GO:0005737">
    <property type="term" value="C:cytoplasm"/>
    <property type="evidence" value="ECO:0007669"/>
    <property type="project" value="TreeGrafter"/>
</dbReference>
<dbReference type="InterPro" id="IPR014718">
    <property type="entry name" value="GH-type_carb-bd"/>
</dbReference>
<dbReference type="GO" id="GO:0005975">
    <property type="term" value="P:carbohydrate metabolic process"/>
    <property type="evidence" value="ECO:0007669"/>
    <property type="project" value="InterPro"/>
</dbReference>
<dbReference type="KEGG" id="mng:MNEG_11321"/>
<dbReference type="RefSeq" id="XP_013895662.1">
    <property type="nucleotide sequence ID" value="XM_014040208.1"/>
</dbReference>